<dbReference type="Gene3D" id="3.40.33.10">
    <property type="entry name" value="CAP"/>
    <property type="match status" value="1"/>
</dbReference>
<sequence length="176" mass="19634">MAKFFLTVLLMAFTSATFALTKEEQDALLNAHNSLRADLANGRAVNDDNTTLPAGKNIYKLNIDPTIEAMAQKYADKCVFEHSTQKERNGTGENLYNMGGQQNYKDALVGASNLWWSELKENGFHNPDLILTQKEWDNGIGHWSQMAWAQTESLGCGVKYCEKEGFTIVVCNYSPA</sequence>
<dbReference type="PRINTS" id="PR00838">
    <property type="entry name" value="V5ALLERGEN"/>
</dbReference>
<comment type="caution">
    <text evidence="3">The sequence shown here is derived from an EMBL/GenBank/DDBJ whole genome shotgun (WGS) entry which is preliminary data.</text>
</comment>
<evidence type="ECO:0000313" key="4">
    <source>
        <dbReference type="Proteomes" id="UP001201812"/>
    </source>
</evidence>
<dbReference type="Pfam" id="PF00188">
    <property type="entry name" value="CAP"/>
    <property type="match status" value="1"/>
</dbReference>
<proteinExistence type="predicted"/>
<dbReference type="InterPro" id="IPR035940">
    <property type="entry name" value="CAP_sf"/>
</dbReference>
<evidence type="ECO:0000256" key="1">
    <source>
        <dbReference type="SAM" id="SignalP"/>
    </source>
</evidence>
<protein>
    <submittedName>
        <fullName evidence="3">Cysteine-rich secretory protein family domain-containing protein</fullName>
    </submittedName>
</protein>
<dbReference type="InterPro" id="IPR001283">
    <property type="entry name" value="CRISP-related"/>
</dbReference>
<gene>
    <name evidence="3" type="ORF">DdX_15487</name>
</gene>
<dbReference type="CDD" id="cd05380">
    <property type="entry name" value="CAP_euk"/>
    <property type="match status" value="1"/>
</dbReference>
<accession>A0AAD4R0X3</accession>
<evidence type="ECO:0000259" key="2">
    <source>
        <dbReference type="SMART" id="SM00198"/>
    </source>
</evidence>
<dbReference type="InterPro" id="IPR014044">
    <property type="entry name" value="CAP_dom"/>
</dbReference>
<dbReference type="AlphaFoldDB" id="A0AAD4R0X3"/>
<feature type="chain" id="PRO_5041998730" evidence="1">
    <location>
        <begin position="20"/>
        <end position="176"/>
    </location>
</feature>
<reference evidence="3" key="1">
    <citation type="submission" date="2022-01" db="EMBL/GenBank/DDBJ databases">
        <title>Genome Sequence Resource for Two Populations of Ditylenchus destructor, the Migratory Endoparasitic Phytonematode.</title>
        <authorList>
            <person name="Zhang H."/>
            <person name="Lin R."/>
            <person name="Xie B."/>
        </authorList>
    </citation>
    <scope>NUCLEOTIDE SEQUENCE</scope>
    <source>
        <strain evidence="3">BazhouSP</strain>
    </source>
</reference>
<dbReference type="PRINTS" id="PR00837">
    <property type="entry name" value="V5TPXLIKE"/>
</dbReference>
<dbReference type="GO" id="GO:0005576">
    <property type="term" value="C:extracellular region"/>
    <property type="evidence" value="ECO:0007669"/>
    <property type="project" value="InterPro"/>
</dbReference>
<dbReference type="PROSITE" id="PS01009">
    <property type="entry name" value="CRISP_1"/>
    <property type="match status" value="1"/>
</dbReference>
<organism evidence="3 4">
    <name type="scientific">Ditylenchus destructor</name>
    <dbReference type="NCBI Taxonomy" id="166010"/>
    <lineage>
        <taxon>Eukaryota</taxon>
        <taxon>Metazoa</taxon>
        <taxon>Ecdysozoa</taxon>
        <taxon>Nematoda</taxon>
        <taxon>Chromadorea</taxon>
        <taxon>Rhabditida</taxon>
        <taxon>Tylenchina</taxon>
        <taxon>Tylenchomorpha</taxon>
        <taxon>Sphaerularioidea</taxon>
        <taxon>Anguinidae</taxon>
        <taxon>Anguininae</taxon>
        <taxon>Ditylenchus</taxon>
    </lineage>
</organism>
<dbReference type="Proteomes" id="UP001201812">
    <property type="component" value="Unassembled WGS sequence"/>
</dbReference>
<dbReference type="InterPro" id="IPR018244">
    <property type="entry name" value="Allrgn_V5/Tpx1_CS"/>
</dbReference>
<evidence type="ECO:0000313" key="3">
    <source>
        <dbReference type="EMBL" id="KAI1702476.1"/>
    </source>
</evidence>
<feature type="signal peptide" evidence="1">
    <location>
        <begin position="1"/>
        <end position="19"/>
    </location>
</feature>
<name>A0AAD4R0X3_9BILA</name>
<dbReference type="InterPro" id="IPR002413">
    <property type="entry name" value="V5_allergen-like"/>
</dbReference>
<dbReference type="SUPFAM" id="SSF55797">
    <property type="entry name" value="PR-1-like"/>
    <property type="match status" value="1"/>
</dbReference>
<feature type="domain" description="SCP" evidence="2">
    <location>
        <begin position="23"/>
        <end position="176"/>
    </location>
</feature>
<dbReference type="EMBL" id="JAKKPZ010000098">
    <property type="protein sequence ID" value="KAI1702476.1"/>
    <property type="molecule type" value="Genomic_DNA"/>
</dbReference>
<dbReference type="PANTHER" id="PTHR10334">
    <property type="entry name" value="CYSTEINE-RICH SECRETORY PROTEIN-RELATED"/>
    <property type="match status" value="1"/>
</dbReference>
<keyword evidence="1" id="KW-0732">Signal</keyword>
<dbReference type="SMART" id="SM00198">
    <property type="entry name" value="SCP"/>
    <property type="match status" value="1"/>
</dbReference>
<keyword evidence="4" id="KW-1185">Reference proteome</keyword>